<reference evidence="1 2" key="1">
    <citation type="journal article" date="2020" name="Microbiol. Resour. Announc.">
        <title>Draft Genome Sequence of a Cladosporium Species Isolated from the Mesophotic Ascidian Didemnum maculosum.</title>
        <authorList>
            <person name="Gioti A."/>
            <person name="Siaperas R."/>
            <person name="Nikolaivits E."/>
            <person name="Le Goff G."/>
            <person name="Ouazzani J."/>
            <person name="Kotoulas G."/>
            <person name="Topakas E."/>
        </authorList>
    </citation>
    <scope>NUCLEOTIDE SEQUENCE [LARGE SCALE GENOMIC DNA]</scope>
    <source>
        <strain evidence="1 2">TM138-S3</strain>
    </source>
</reference>
<evidence type="ECO:0000313" key="2">
    <source>
        <dbReference type="Proteomes" id="UP000803884"/>
    </source>
</evidence>
<dbReference type="GeneID" id="96002081"/>
<dbReference type="Proteomes" id="UP000803884">
    <property type="component" value="Unassembled WGS sequence"/>
</dbReference>
<comment type="caution">
    <text evidence="1">The sequence shown here is derived from an EMBL/GenBank/DDBJ whole genome shotgun (WGS) entry which is preliminary data.</text>
</comment>
<gene>
    <name evidence="1" type="ORF">WHR41_00637</name>
</gene>
<dbReference type="PANTHER" id="PTHR42085:SF2">
    <property type="entry name" value="F-BOX DOMAIN-CONTAINING PROTEIN"/>
    <property type="match status" value="1"/>
</dbReference>
<dbReference type="InterPro" id="IPR038883">
    <property type="entry name" value="AN11006-like"/>
</dbReference>
<name>A0AB34L1Q6_9PEZI</name>
<dbReference type="AlphaFoldDB" id="A0AB34L1Q6"/>
<protein>
    <submittedName>
        <fullName evidence="1">Uncharacterized protein</fullName>
    </submittedName>
</protein>
<evidence type="ECO:0000313" key="1">
    <source>
        <dbReference type="EMBL" id="KAL1590342.1"/>
    </source>
</evidence>
<organism evidence="1 2">
    <name type="scientific">Cladosporium halotolerans</name>
    <dbReference type="NCBI Taxonomy" id="1052096"/>
    <lineage>
        <taxon>Eukaryota</taxon>
        <taxon>Fungi</taxon>
        <taxon>Dikarya</taxon>
        <taxon>Ascomycota</taxon>
        <taxon>Pezizomycotina</taxon>
        <taxon>Dothideomycetes</taxon>
        <taxon>Dothideomycetidae</taxon>
        <taxon>Cladosporiales</taxon>
        <taxon>Cladosporiaceae</taxon>
        <taxon>Cladosporium</taxon>
    </lineage>
</organism>
<sequence>MALKAISGAPGVSKKDNSFPLSKLPTELRLVIYEELLVRPDNNKRKKIYPQILQTSKQIHREAEPILYSKNHFRVALSVGPETGSSRKIRVRTFLATLPYRVTLYERECIYQSSVWVEALRKARFVSVAIAMKDMSLELNCLAINHCLAGLFAFLDHDSDNDSEIRKVRLRLTGEIANDDARLQEMLQPMVMWKRSNPVADIHYHGLPSELHSNLVAASATMLNDPVYESVEKLFSYVRMAARVSARLENDNLHQLVLSLNYGMSKALAGVGPVGDGCQLKVEQAVLEVKEQLRKYLTGL</sequence>
<keyword evidence="2" id="KW-1185">Reference proteome</keyword>
<dbReference type="RefSeq" id="XP_069233447.1">
    <property type="nucleotide sequence ID" value="XM_069369243.1"/>
</dbReference>
<dbReference type="EMBL" id="JAAQHG020000002">
    <property type="protein sequence ID" value="KAL1590342.1"/>
    <property type="molecule type" value="Genomic_DNA"/>
</dbReference>
<accession>A0AB34L1Q6</accession>
<proteinExistence type="predicted"/>
<dbReference type="PANTHER" id="PTHR42085">
    <property type="entry name" value="F-BOX DOMAIN-CONTAINING PROTEIN"/>
    <property type="match status" value="1"/>
</dbReference>